<evidence type="ECO:0000313" key="1">
    <source>
        <dbReference type="EMBL" id="QDV88811.1"/>
    </source>
</evidence>
<protein>
    <submittedName>
        <fullName evidence="1">Addiction module component</fullName>
    </submittedName>
</protein>
<proteinExistence type="predicted"/>
<dbReference type="Pfam" id="PF09720">
    <property type="entry name" value="Unstab_antitox"/>
    <property type="match status" value="1"/>
</dbReference>
<evidence type="ECO:0000313" key="2">
    <source>
        <dbReference type="Proteomes" id="UP000318081"/>
    </source>
</evidence>
<accession>A0ABX5Y460</accession>
<organism evidence="1 2">
    <name type="scientific">Stieleria magnilauensis</name>
    <dbReference type="NCBI Taxonomy" id="2527963"/>
    <lineage>
        <taxon>Bacteria</taxon>
        <taxon>Pseudomonadati</taxon>
        <taxon>Planctomycetota</taxon>
        <taxon>Planctomycetia</taxon>
        <taxon>Pirellulales</taxon>
        <taxon>Pirellulaceae</taxon>
        <taxon>Stieleria</taxon>
    </lineage>
</organism>
<gene>
    <name evidence="1" type="ORF">TBK1r_78460</name>
</gene>
<dbReference type="InterPro" id="IPR013406">
    <property type="entry name" value="CHP02574_addiction_mod"/>
</dbReference>
<reference evidence="1 2" key="1">
    <citation type="submission" date="2019-02" db="EMBL/GenBank/DDBJ databases">
        <title>Deep-cultivation of Planctomycetes and their phenomic and genomic characterization uncovers novel biology.</title>
        <authorList>
            <person name="Wiegand S."/>
            <person name="Jogler M."/>
            <person name="Boedeker C."/>
            <person name="Pinto D."/>
            <person name="Vollmers J."/>
            <person name="Rivas-Marin E."/>
            <person name="Kohn T."/>
            <person name="Peeters S.H."/>
            <person name="Heuer A."/>
            <person name="Rast P."/>
            <person name="Oberbeckmann S."/>
            <person name="Bunk B."/>
            <person name="Jeske O."/>
            <person name="Meyerdierks A."/>
            <person name="Storesund J.E."/>
            <person name="Kallscheuer N."/>
            <person name="Luecker S."/>
            <person name="Lage O.M."/>
            <person name="Pohl T."/>
            <person name="Merkel B.J."/>
            <person name="Hornburger P."/>
            <person name="Mueller R.-W."/>
            <person name="Bruemmer F."/>
            <person name="Labrenz M."/>
            <person name="Spormann A.M."/>
            <person name="Op den Camp H."/>
            <person name="Overmann J."/>
            <person name="Amann R."/>
            <person name="Jetten M.S.M."/>
            <person name="Mascher T."/>
            <person name="Medema M.H."/>
            <person name="Devos D.P."/>
            <person name="Kaster A.-K."/>
            <person name="Ovreas L."/>
            <person name="Rohde M."/>
            <person name="Galperin M.Y."/>
            <person name="Jogler C."/>
        </authorList>
    </citation>
    <scope>NUCLEOTIDE SEQUENCE [LARGE SCALE GENOMIC DNA]</scope>
    <source>
        <strain evidence="1 2">TBK1r</strain>
    </source>
</reference>
<dbReference type="EMBL" id="CP036432">
    <property type="protein sequence ID" value="QDV88811.1"/>
    <property type="molecule type" value="Genomic_DNA"/>
</dbReference>
<dbReference type="Proteomes" id="UP000318081">
    <property type="component" value="Chromosome"/>
</dbReference>
<sequence>MSLESMLSALTPNEKLAAMDILWRDLSATPSQISSPDWHGDVLANRINNPSSEPRMEIDAAFADVRERLDAGRAKD</sequence>
<name>A0ABX5Y460_9BACT</name>
<keyword evidence="2" id="KW-1185">Reference proteome</keyword>